<protein>
    <submittedName>
        <fullName evidence="5">Receptor kinase 3</fullName>
    </submittedName>
</protein>
<reference evidence="5 6" key="1">
    <citation type="journal article" date="2018" name="Mol. Plant">
        <title>The genome of Artemisia annua provides insight into the evolution of Asteraceae family and artemisinin biosynthesis.</title>
        <authorList>
            <person name="Shen Q."/>
            <person name="Zhang L."/>
            <person name="Liao Z."/>
            <person name="Wang S."/>
            <person name="Yan T."/>
            <person name="Shi P."/>
            <person name="Liu M."/>
            <person name="Fu X."/>
            <person name="Pan Q."/>
            <person name="Wang Y."/>
            <person name="Lv Z."/>
            <person name="Lu X."/>
            <person name="Zhang F."/>
            <person name="Jiang W."/>
            <person name="Ma Y."/>
            <person name="Chen M."/>
            <person name="Hao X."/>
            <person name="Li L."/>
            <person name="Tang Y."/>
            <person name="Lv G."/>
            <person name="Zhou Y."/>
            <person name="Sun X."/>
            <person name="Brodelius P.E."/>
            <person name="Rose J.K.C."/>
            <person name="Tang K."/>
        </authorList>
    </citation>
    <scope>NUCLEOTIDE SEQUENCE [LARGE SCALE GENOMIC DNA]</scope>
    <source>
        <strain evidence="6">cv. Huhao1</strain>
        <tissue evidence="5">Leaf</tissue>
    </source>
</reference>
<evidence type="ECO:0000259" key="4">
    <source>
        <dbReference type="PROSITE" id="PS50948"/>
    </source>
</evidence>
<gene>
    <name evidence="5" type="ORF">CTI12_AA498450</name>
</gene>
<dbReference type="PANTHER" id="PTHR32444:SF89">
    <property type="entry name" value="S GLYCOPROTEIN"/>
    <property type="match status" value="1"/>
</dbReference>
<keyword evidence="6" id="KW-1185">Reference proteome</keyword>
<dbReference type="CDD" id="cd01098">
    <property type="entry name" value="PAN_AP_plant"/>
    <property type="match status" value="1"/>
</dbReference>
<accession>A0A2U1LEY7</accession>
<dbReference type="InterPro" id="IPR000858">
    <property type="entry name" value="S_locus_glycoprot_dom"/>
</dbReference>
<keyword evidence="5" id="KW-0418">Kinase</keyword>
<dbReference type="Gene3D" id="3.30.200.20">
    <property type="entry name" value="Phosphorylase Kinase, domain 1"/>
    <property type="match status" value="1"/>
</dbReference>
<dbReference type="InterPro" id="IPR011009">
    <property type="entry name" value="Kinase-like_dom_sf"/>
</dbReference>
<keyword evidence="1" id="KW-0732">Signal</keyword>
<dbReference type="InterPro" id="IPR003609">
    <property type="entry name" value="Pan_app"/>
</dbReference>
<feature type="domain" description="Apple" evidence="4">
    <location>
        <begin position="181"/>
        <end position="264"/>
    </location>
</feature>
<dbReference type="AlphaFoldDB" id="A0A2U1LEY7"/>
<organism evidence="5 6">
    <name type="scientific">Artemisia annua</name>
    <name type="common">Sweet wormwood</name>
    <dbReference type="NCBI Taxonomy" id="35608"/>
    <lineage>
        <taxon>Eukaryota</taxon>
        <taxon>Viridiplantae</taxon>
        <taxon>Streptophyta</taxon>
        <taxon>Embryophyta</taxon>
        <taxon>Tracheophyta</taxon>
        <taxon>Spermatophyta</taxon>
        <taxon>Magnoliopsida</taxon>
        <taxon>eudicotyledons</taxon>
        <taxon>Gunneridae</taxon>
        <taxon>Pentapetalae</taxon>
        <taxon>asterids</taxon>
        <taxon>campanulids</taxon>
        <taxon>Asterales</taxon>
        <taxon>Asteraceae</taxon>
        <taxon>Asteroideae</taxon>
        <taxon>Anthemideae</taxon>
        <taxon>Artemisiinae</taxon>
        <taxon>Artemisia</taxon>
    </lineage>
</organism>
<keyword evidence="2" id="KW-1015">Disulfide bond</keyword>
<evidence type="ECO:0000256" key="1">
    <source>
        <dbReference type="ARBA" id="ARBA00022729"/>
    </source>
</evidence>
<dbReference type="GO" id="GO:0048544">
    <property type="term" value="P:recognition of pollen"/>
    <property type="evidence" value="ECO:0007669"/>
    <property type="project" value="InterPro"/>
</dbReference>
<dbReference type="OrthoDB" id="785331at2759"/>
<comment type="caution">
    <text evidence="5">The sequence shown here is derived from an EMBL/GenBank/DDBJ whole genome shotgun (WGS) entry which is preliminary data.</text>
</comment>
<evidence type="ECO:0000256" key="2">
    <source>
        <dbReference type="ARBA" id="ARBA00023157"/>
    </source>
</evidence>
<name>A0A2U1LEY7_ARTAN</name>
<evidence type="ECO:0000256" key="3">
    <source>
        <dbReference type="SAM" id="Phobius"/>
    </source>
</evidence>
<keyword evidence="3" id="KW-0472">Membrane</keyword>
<dbReference type="STRING" id="35608.A0A2U1LEY7"/>
<evidence type="ECO:0000313" key="6">
    <source>
        <dbReference type="Proteomes" id="UP000245207"/>
    </source>
</evidence>
<dbReference type="PANTHER" id="PTHR32444">
    <property type="entry name" value="BULB-TYPE LECTIN DOMAIN-CONTAINING PROTEIN"/>
    <property type="match status" value="1"/>
</dbReference>
<feature type="transmembrane region" description="Helical" evidence="3">
    <location>
        <begin position="290"/>
        <end position="311"/>
    </location>
</feature>
<dbReference type="SMART" id="SM00473">
    <property type="entry name" value="PAN_AP"/>
    <property type="match status" value="1"/>
</dbReference>
<keyword evidence="5" id="KW-0808">Transferase</keyword>
<proteinExistence type="predicted"/>
<dbReference type="GO" id="GO:0016301">
    <property type="term" value="F:kinase activity"/>
    <property type="evidence" value="ECO:0007669"/>
    <property type="project" value="UniProtKB-KW"/>
</dbReference>
<dbReference type="Pfam" id="PF00954">
    <property type="entry name" value="S_locus_glycop"/>
    <property type="match status" value="1"/>
</dbReference>
<dbReference type="SUPFAM" id="SSF56112">
    <property type="entry name" value="Protein kinase-like (PK-like)"/>
    <property type="match status" value="1"/>
</dbReference>
<keyword evidence="3" id="KW-0812">Transmembrane</keyword>
<dbReference type="EMBL" id="PKPP01009760">
    <property type="protein sequence ID" value="PWA47542.1"/>
    <property type="molecule type" value="Genomic_DNA"/>
</dbReference>
<sequence>MKLGWNRKTGKTSFLTSWKNNTDPGSGDYSHKMDIKGFPELVTWKNDTKTSRTGPWTGKMFSGTPEVNGFTMLNTKFLEEPDESYYSFEMLNKSVYSRVTINYSGITQRYIWVETTKVWNLIWSFPSERCDDYGVCGPFGICNENDAPTCKCMTGFRPKDQQAWELRDGTGGCERTSELDCRSDEFLQMKKMRLPDGSKAFIDENMNLSTCGEICRKNCSCAAYSKMDISGGGSGCAIWEVDLMDMRQYSDFEGGGIDLYVKIAASDIVQSPNTGSSQNDSGNGNHVVKIIAFSIGGGIFVLIILLILFYLKRRKISKTDVHDPQEKVEAFLLNDRVSMPDERHTYQETKMDKLELPSFDFTTLSMATNNFSDANKLGHGGFGSVYKVEHFFV</sequence>
<dbReference type="PROSITE" id="PS50948">
    <property type="entry name" value="PAN"/>
    <property type="match status" value="1"/>
</dbReference>
<keyword evidence="3" id="KW-1133">Transmembrane helix</keyword>
<dbReference type="Pfam" id="PF08276">
    <property type="entry name" value="PAN_2"/>
    <property type="match status" value="1"/>
</dbReference>
<keyword evidence="5" id="KW-0675">Receptor</keyword>
<dbReference type="Proteomes" id="UP000245207">
    <property type="component" value="Unassembled WGS sequence"/>
</dbReference>
<evidence type="ECO:0000313" key="5">
    <source>
        <dbReference type="EMBL" id="PWA47542.1"/>
    </source>
</evidence>